<comment type="caution">
    <text evidence="3">The sequence shown here is derived from an EMBL/GenBank/DDBJ whole genome shotgun (WGS) entry which is preliminary data.</text>
</comment>
<dbReference type="EMBL" id="JBHMBC010000043">
    <property type="protein sequence ID" value="MFB9822486.1"/>
    <property type="molecule type" value="Genomic_DNA"/>
</dbReference>
<keyword evidence="2" id="KW-0812">Transmembrane</keyword>
<evidence type="ECO:0000313" key="4">
    <source>
        <dbReference type="Proteomes" id="UP001589702"/>
    </source>
</evidence>
<gene>
    <name evidence="3" type="ORF">ACFFP1_23710</name>
</gene>
<feature type="region of interest" description="Disordered" evidence="1">
    <location>
        <begin position="1"/>
        <end position="22"/>
    </location>
</feature>
<dbReference type="RefSeq" id="WP_234753751.1">
    <property type="nucleotide sequence ID" value="NZ_BAAAWN010000001.1"/>
</dbReference>
<proteinExistence type="predicted"/>
<evidence type="ECO:0000256" key="2">
    <source>
        <dbReference type="SAM" id="Phobius"/>
    </source>
</evidence>
<feature type="transmembrane region" description="Helical" evidence="2">
    <location>
        <begin position="51"/>
        <end position="73"/>
    </location>
</feature>
<protein>
    <recommendedName>
        <fullName evidence="5">Lipoprotein</fullName>
    </recommendedName>
</protein>
<keyword evidence="2" id="KW-0472">Membrane</keyword>
<keyword evidence="4" id="KW-1185">Reference proteome</keyword>
<accession>A0ABV5Y733</accession>
<reference evidence="3 4" key="1">
    <citation type="submission" date="2024-09" db="EMBL/GenBank/DDBJ databases">
        <authorList>
            <person name="Sun Q."/>
            <person name="Mori K."/>
        </authorList>
    </citation>
    <scope>NUCLEOTIDE SEQUENCE [LARGE SCALE GENOMIC DNA]</scope>
    <source>
        <strain evidence="3 4">JCM 1334</strain>
    </source>
</reference>
<dbReference type="Proteomes" id="UP001589702">
    <property type="component" value="Unassembled WGS sequence"/>
</dbReference>
<feature type="compositionally biased region" description="Basic and acidic residues" evidence="1">
    <location>
        <begin position="1"/>
        <end position="10"/>
    </location>
</feature>
<sequence>MVDSRRHDGHGLSMQDDETMERSYRSEIDGNMLGMDSTDVERKRKMRRLRIIVLVALAAAVLAAGFLVAGNLGSQGQAQSGSQLQAPAATTAPATTASSPSASATASASTVATDEPTASTPSTAGPAWTSFVSASAHAQFDLPAGWTAADVPAGTASNPASGIQVTDEAGSMVAKFYYGTGGGVGGACGPGTYKQTELDRAASSLQGQWVTDSQVRFSYHVLDQTAQGKGISYQIGLVDKFSGDLRDSCLMYTFLGSAPKGTLSFATSDAQAPGSRTFSTMAEATRYLQTPEYQKLKRVITSLQLTQ</sequence>
<evidence type="ECO:0000256" key="1">
    <source>
        <dbReference type="SAM" id="MobiDB-lite"/>
    </source>
</evidence>
<feature type="compositionally biased region" description="Low complexity" evidence="1">
    <location>
        <begin position="76"/>
        <end position="110"/>
    </location>
</feature>
<organism evidence="3 4">
    <name type="scientific">Arthrobacter ramosus</name>
    <dbReference type="NCBI Taxonomy" id="1672"/>
    <lineage>
        <taxon>Bacteria</taxon>
        <taxon>Bacillati</taxon>
        <taxon>Actinomycetota</taxon>
        <taxon>Actinomycetes</taxon>
        <taxon>Micrococcales</taxon>
        <taxon>Micrococcaceae</taxon>
        <taxon>Arthrobacter</taxon>
    </lineage>
</organism>
<evidence type="ECO:0000313" key="3">
    <source>
        <dbReference type="EMBL" id="MFB9822486.1"/>
    </source>
</evidence>
<evidence type="ECO:0008006" key="5">
    <source>
        <dbReference type="Google" id="ProtNLM"/>
    </source>
</evidence>
<feature type="region of interest" description="Disordered" evidence="1">
    <location>
        <begin position="76"/>
        <end position="124"/>
    </location>
</feature>
<keyword evidence="2" id="KW-1133">Transmembrane helix</keyword>
<name>A0ABV5Y733_ARTRM</name>